<dbReference type="CDD" id="cd02234">
    <property type="entry name" value="cupin_BLR7677-like"/>
    <property type="match status" value="1"/>
</dbReference>
<dbReference type="InterPro" id="IPR011051">
    <property type="entry name" value="RmlC_Cupin_sf"/>
</dbReference>
<organism evidence="2 3">
    <name type="scientific">Macrophomina phaseolina (strain MS6)</name>
    <name type="common">Charcoal rot fungus</name>
    <dbReference type="NCBI Taxonomy" id="1126212"/>
    <lineage>
        <taxon>Eukaryota</taxon>
        <taxon>Fungi</taxon>
        <taxon>Dikarya</taxon>
        <taxon>Ascomycota</taxon>
        <taxon>Pezizomycotina</taxon>
        <taxon>Dothideomycetes</taxon>
        <taxon>Dothideomycetes incertae sedis</taxon>
        <taxon>Botryosphaeriales</taxon>
        <taxon>Botryosphaeriaceae</taxon>
        <taxon>Macrophomina</taxon>
    </lineage>
</organism>
<dbReference type="OrthoDB" id="5793281at2759"/>
<gene>
    <name evidence="2" type="ORF">MPH_08394</name>
</gene>
<dbReference type="Gene3D" id="2.60.120.10">
    <property type="entry name" value="Jelly Rolls"/>
    <property type="match status" value="1"/>
</dbReference>
<proteinExistence type="predicted"/>
<dbReference type="HOGENOM" id="CLU_1603048_0_0_1"/>
<sequence length="166" mass="17946">MGSANSHLKAVHHGKKILKDGLSGYTTTHHRVCTSMIDIFVWLGISGWFTKLKTKFTTKVVGMLVQFPPKGASPPHRHGGASVVGVVLSGTAYNKMNDSPTTVLAKGETWYEAPGCHHRTSANASDVDELSFLATFVVHTEVIEKGGIESLVVVDEEYRDVQLLAG</sequence>
<dbReference type="InterPro" id="IPR013096">
    <property type="entry name" value="Cupin_2"/>
</dbReference>
<dbReference type="Pfam" id="PF07883">
    <property type="entry name" value="Cupin_2"/>
    <property type="match status" value="1"/>
</dbReference>
<evidence type="ECO:0000313" key="3">
    <source>
        <dbReference type="Proteomes" id="UP000007129"/>
    </source>
</evidence>
<dbReference type="PANTHER" id="PTHR38599">
    <property type="entry name" value="CUPIN DOMAIN PROTEIN (AFU_ORTHOLOGUE AFUA_3G13620)"/>
    <property type="match status" value="1"/>
</dbReference>
<name>K2SC26_MACPH</name>
<protein>
    <submittedName>
        <fullName evidence="2">Cupin RmlC-type</fullName>
    </submittedName>
</protein>
<dbReference type="Proteomes" id="UP000007129">
    <property type="component" value="Unassembled WGS sequence"/>
</dbReference>
<accession>K2SC26</accession>
<dbReference type="PANTHER" id="PTHR38599:SF1">
    <property type="entry name" value="CUPIN DOMAIN PROTEIN (AFU_ORTHOLOGUE AFUA_3G13620)"/>
    <property type="match status" value="1"/>
</dbReference>
<dbReference type="VEuPathDB" id="FungiDB:MPH_08394"/>
<dbReference type="InParanoid" id="K2SC26"/>
<dbReference type="SUPFAM" id="SSF51182">
    <property type="entry name" value="RmlC-like cupins"/>
    <property type="match status" value="1"/>
</dbReference>
<dbReference type="EMBL" id="AHHD01000348">
    <property type="protein sequence ID" value="EKG14405.1"/>
    <property type="molecule type" value="Genomic_DNA"/>
</dbReference>
<evidence type="ECO:0000259" key="1">
    <source>
        <dbReference type="Pfam" id="PF07883"/>
    </source>
</evidence>
<dbReference type="eggNOG" id="ENOG502SS2K">
    <property type="taxonomic scope" value="Eukaryota"/>
</dbReference>
<dbReference type="InterPro" id="IPR014710">
    <property type="entry name" value="RmlC-like_jellyroll"/>
</dbReference>
<evidence type="ECO:0000313" key="2">
    <source>
        <dbReference type="EMBL" id="EKG14405.1"/>
    </source>
</evidence>
<comment type="caution">
    <text evidence="2">The sequence shown here is derived from an EMBL/GenBank/DDBJ whole genome shotgun (WGS) entry which is preliminary data.</text>
</comment>
<dbReference type="AlphaFoldDB" id="K2SC26"/>
<feature type="domain" description="Cupin type-2" evidence="1">
    <location>
        <begin position="64"/>
        <end position="134"/>
    </location>
</feature>
<dbReference type="STRING" id="1126212.K2SC26"/>
<reference evidence="2 3" key="1">
    <citation type="journal article" date="2012" name="BMC Genomics">
        <title>Tools to kill: Genome of one of the most destructive plant pathogenic fungi Macrophomina phaseolina.</title>
        <authorList>
            <person name="Islam M.S."/>
            <person name="Haque M.S."/>
            <person name="Islam M.M."/>
            <person name="Emdad E.M."/>
            <person name="Halim A."/>
            <person name="Hossen Q.M.M."/>
            <person name="Hossain M.Z."/>
            <person name="Ahmed B."/>
            <person name="Rahim S."/>
            <person name="Rahman M.S."/>
            <person name="Alam M.M."/>
            <person name="Hou S."/>
            <person name="Wan X."/>
            <person name="Saito J.A."/>
            <person name="Alam M."/>
        </authorList>
    </citation>
    <scope>NUCLEOTIDE SEQUENCE [LARGE SCALE GENOMIC DNA]</scope>
    <source>
        <strain evidence="2 3">MS6</strain>
    </source>
</reference>